<accession>A0AC55DMX0</accession>
<sequence length="613" mass="67380">MEGTAVAISEILRYLIIHWKCETAGVSKKALLEGQLVISTEAFTSKHHANVLHCVTTITSGRSNYDGLGNKKFVKEVQSILSRLSAKLTWSYKDASGSPDTSGSSFQMMFEVDEKPRTLRTDGLAVKNFLRRIIVVHPKITFHFSVKVNGALAKETIRAENEPIFNLPNGIALIINEPRYVRPTFGATEFLCSRIHPVPGQPVTLSIPDDVAGMGLLGELILMPVAALCSCLEASSNQMDRISSVSMFLYGPSGLPLLLPGQRQPTTVFTDPSCFIDWKKYDWCVTPHLDFNLDGDLVLPDMRCQAKSCEGRLSQDVAPQGQTLLLFIFVDFHSGFPAQQMELWGAHTLLASHLNAILLENQRGIRGSVQMAVDQALEQQQHAAKARQKLQASHTVAVDSILSVVSGSTSSSFRRGCLQALQAADTQEFGTKLHNAFKEITQHRFPYHCSCEIRQQLPSEKTARSHMEARRSHSPEHLSETTERANSKRRKGGVEETRAYSSTPSAPGSSDRAAREQQGRVRAPSSAGPGSGLEVAEEGGRGMGLACSYVGSLYVWKSELPRDHPAVIKRRFTSVLVVSSLSPLCVLLWRELTGIQVRGAGQRQGRAAHREQN</sequence>
<gene>
    <name evidence="2" type="primary">CUNH11orf80</name>
</gene>
<dbReference type="RefSeq" id="XP_045153091.1">
    <property type="nucleotide sequence ID" value="XM_045297156.1"/>
</dbReference>
<proteinExistence type="predicted"/>
<evidence type="ECO:0000313" key="1">
    <source>
        <dbReference type="Proteomes" id="UP000694863"/>
    </source>
</evidence>
<evidence type="ECO:0000313" key="2">
    <source>
        <dbReference type="RefSeq" id="XP_045153091.1"/>
    </source>
</evidence>
<name>A0AC55DMX0_ECHTE</name>
<organism evidence="1 2">
    <name type="scientific">Echinops telfairi</name>
    <name type="common">Lesser hedgehog tenrec</name>
    <dbReference type="NCBI Taxonomy" id="9371"/>
    <lineage>
        <taxon>Eukaryota</taxon>
        <taxon>Metazoa</taxon>
        <taxon>Chordata</taxon>
        <taxon>Craniata</taxon>
        <taxon>Vertebrata</taxon>
        <taxon>Euteleostomi</taxon>
        <taxon>Mammalia</taxon>
        <taxon>Eutheria</taxon>
        <taxon>Afrotheria</taxon>
        <taxon>Tenrecidae</taxon>
        <taxon>Tenrecinae</taxon>
        <taxon>Echinops</taxon>
    </lineage>
</organism>
<dbReference type="Proteomes" id="UP000694863">
    <property type="component" value="Unplaced"/>
</dbReference>
<keyword evidence="1" id="KW-1185">Reference proteome</keyword>
<reference evidence="2" key="1">
    <citation type="submission" date="2025-08" db="UniProtKB">
        <authorList>
            <consortium name="RefSeq"/>
        </authorList>
    </citation>
    <scope>IDENTIFICATION</scope>
</reference>
<protein>
    <submittedName>
        <fullName evidence="2">Type 2 DNA topoisomerase 6 subunit B-like</fullName>
    </submittedName>
</protein>